<comment type="caution">
    <text evidence="8">The sequence shown here is derived from an EMBL/GenBank/DDBJ whole genome shotgun (WGS) entry which is preliminary data.</text>
</comment>
<accession>A0ABP1Q1K7</accession>
<evidence type="ECO:0000256" key="5">
    <source>
        <dbReference type="ARBA" id="ARBA00023242"/>
    </source>
</evidence>
<protein>
    <recommendedName>
        <fullName evidence="7">B-block binding subunit of TFIIIC domain-containing protein</fullName>
    </recommendedName>
</protein>
<evidence type="ECO:0000259" key="7">
    <source>
        <dbReference type="Pfam" id="PF04182"/>
    </source>
</evidence>
<evidence type="ECO:0000256" key="3">
    <source>
        <dbReference type="ARBA" id="ARBA00023125"/>
    </source>
</evidence>
<dbReference type="PANTHER" id="PTHR15180:SF1">
    <property type="entry name" value="GENERAL TRANSCRIPTION FACTOR 3C POLYPEPTIDE 1"/>
    <property type="match status" value="1"/>
</dbReference>
<dbReference type="Proteomes" id="UP001642540">
    <property type="component" value="Unassembled WGS sequence"/>
</dbReference>
<feature type="region of interest" description="Disordered" evidence="6">
    <location>
        <begin position="1233"/>
        <end position="1260"/>
    </location>
</feature>
<keyword evidence="2" id="KW-0597">Phosphoprotein</keyword>
<keyword evidence="5" id="KW-0539">Nucleus</keyword>
<evidence type="ECO:0000256" key="1">
    <source>
        <dbReference type="ARBA" id="ARBA00004123"/>
    </source>
</evidence>
<feature type="region of interest" description="Disordered" evidence="6">
    <location>
        <begin position="1281"/>
        <end position="1300"/>
    </location>
</feature>
<dbReference type="PANTHER" id="PTHR15180">
    <property type="entry name" value="GENERAL TRANSCRIPTION FACTOR 3C POLYPEPTIDE 1"/>
    <property type="match status" value="1"/>
</dbReference>
<comment type="subcellular location">
    <subcellularLocation>
        <location evidence="1">Nucleus</location>
    </subcellularLocation>
</comment>
<dbReference type="Pfam" id="PF04182">
    <property type="entry name" value="B-block_TFIIIC"/>
    <property type="match status" value="1"/>
</dbReference>
<evidence type="ECO:0000256" key="2">
    <source>
        <dbReference type="ARBA" id="ARBA00022553"/>
    </source>
</evidence>
<keyword evidence="3" id="KW-0238">DNA-binding</keyword>
<organism evidence="8 9">
    <name type="scientific">Orchesella dallaii</name>
    <dbReference type="NCBI Taxonomy" id="48710"/>
    <lineage>
        <taxon>Eukaryota</taxon>
        <taxon>Metazoa</taxon>
        <taxon>Ecdysozoa</taxon>
        <taxon>Arthropoda</taxon>
        <taxon>Hexapoda</taxon>
        <taxon>Collembola</taxon>
        <taxon>Entomobryomorpha</taxon>
        <taxon>Entomobryoidea</taxon>
        <taxon>Orchesellidae</taxon>
        <taxon>Orchesellinae</taxon>
        <taxon>Orchesella</taxon>
    </lineage>
</organism>
<gene>
    <name evidence="8" type="ORF">ODALV1_LOCUS6264</name>
</gene>
<dbReference type="InterPro" id="IPR044210">
    <property type="entry name" value="Tfc3-like"/>
</dbReference>
<proteinExistence type="predicted"/>
<dbReference type="InterPro" id="IPR007309">
    <property type="entry name" value="TFIIIC_Bblock-bd"/>
</dbReference>
<evidence type="ECO:0000256" key="4">
    <source>
        <dbReference type="ARBA" id="ARBA00023163"/>
    </source>
</evidence>
<keyword evidence="4" id="KW-0804">Transcription</keyword>
<evidence type="ECO:0000313" key="9">
    <source>
        <dbReference type="Proteomes" id="UP001642540"/>
    </source>
</evidence>
<feature type="region of interest" description="Disordered" evidence="6">
    <location>
        <begin position="956"/>
        <end position="978"/>
    </location>
</feature>
<evidence type="ECO:0000256" key="6">
    <source>
        <dbReference type="SAM" id="MobiDB-lite"/>
    </source>
</evidence>
<sequence length="1603" mass="182138">MSRNFGGTGDGCSGGDTAEGSDGSDLTELEQLLKDIRHPDAKVFGGHYLDHIIDEIALEGLDGITLQALAVRLEQRPDFEMDGFEDVAATVWNQLKLSKSLQFFVLSNERPDLVKYGWDEYKDGRGNLYEPLHVPEDIYPYFPVEDKRVGIRGSCEAYQTRKDVSNVVRRVPYAQAIRLFGNRLVIVAAQSVREKALFGTNFKKQKVLSIAQYCIVERIGRARHKGEITRGKISLQILKVPPKVLFYMRKALLDANVVTKQSASVKFANCRCPALITVLHLPRFYKRIESVASLNARTIFAQLNQSQTRSIPVGSIVSKYGKHTLRNLLNQFPELLETTWESVCSSAPQEDVQENKSKTVKLKPKVKMLKLKLSNVNLQESVVEKALKNGEDTDLVDTGEPEEEKVSCKTSNSFSGVQILRPCQEFTSITQSLILFRALVRSGLKGLTAKDMAFLRTTRLEARSATRYLMRFHIVKERMLKCFKQKSFAYTFSRFAAHRTEIALSLEQPYTEVLSALSLMRKTEANLNQPAAIRTIASSSPRSHPGGSKIVELDITEANHGVIMDSNQEAGIVMNVQKPPNCEIIAESETPTTTKSIVPICEQPCSETFPTLSHNINMDELSKAFSVAEWNMELEMAETTRPTLVLVKAEPDEFEYPSLPAPVKNIDAFVDYSSISIGLKEEDITGSQITENVSLKEDQEDIVPDANEDLFPCLHESVGKQDEVLIKSEEVSRRRDKVDEEIVRNMMRQRVLWNPKEDKLVLLAFIGSALFIPKYNYLKVFIYNALQIRNLLLQRNTDNGSAKTSLAIRRRLHFLMNQRPHYDIYVMMMGAALRDETLYINYVKDFLRPPQTRIYHLPPYFALNSVVEYLEKKFGSDEYSDPSTETPSNLNGIETLLFMRQLMRLEHFWKALIFVLFCPIESNLKSGRFRRFWRKFVKGNENSSALNDKSIETTESDVNRASEANVSSSEEEEDGVEREDDIITVDLTVSTACEKNCAEEVMEYSSDSDDEDSEEEIGKNLPFRLELDYCFTFMRFIIRHCEVLSHQFTRLNVGVGKFSLVAFDMNATSPNICYTARECNSDLEIRVWTARCIILDHIMAGDTSRKAEKSMLHISKDLPMEKASKSLERAGVLVYNKAVRLLGASNMILRTLTKGLDADSFDDALYFVKYLEEAPSIDSSACINSGILSCLAELTDHFRSTVRINESFFSLNNEWVPVYDDLVKDSDIANKSSKKRKKQSDLDEDENTRPKKRCKLSTDEQEKIEDIVECIEDMERELSFPKQKNTDESSENGNQTCNSTNTLRLLRTRMNEAGVHMPGKIFRRLVQKDFFNINMPDLEFTLRKTRGLNHRVAGKSHPFSKNFMNDLRSHLIELAYHCVDANLEKTMGNVLESIGKYRILLELIDIAGSQGLSAMFLLTKFTKASLVKGLHYLLDAKVIFSVGVKHRRFVTFKNAKDWLIAIRSQNAKEVVGHAVMRPWLTPHGAISWVTVNRLIIALLGQLYKPSTELDEVCQSLQPILSPLETLILIEVLVKIKFLIVYKLKDPKPELLSQHPLHNAEKEYHVETLVNTDDVFVAVSPYTTFLHAQLQEAILRECSVKARQ</sequence>
<dbReference type="EMBL" id="CAXLJM020000019">
    <property type="protein sequence ID" value="CAL8085891.1"/>
    <property type="molecule type" value="Genomic_DNA"/>
</dbReference>
<feature type="domain" description="B-block binding subunit of TFIIIC" evidence="7">
    <location>
        <begin position="212"/>
        <end position="286"/>
    </location>
</feature>
<feature type="compositionally biased region" description="Gly residues" evidence="6">
    <location>
        <begin position="1"/>
        <end position="14"/>
    </location>
</feature>
<keyword evidence="9" id="KW-1185">Reference proteome</keyword>
<feature type="compositionally biased region" description="Polar residues" evidence="6">
    <location>
        <begin position="1291"/>
        <end position="1300"/>
    </location>
</feature>
<reference evidence="8 9" key="1">
    <citation type="submission" date="2024-08" db="EMBL/GenBank/DDBJ databases">
        <authorList>
            <person name="Cucini C."/>
            <person name="Frati F."/>
        </authorList>
    </citation>
    <scope>NUCLEOTIDE SEQUENCE [LARGE SCALE GENOMIC DNA]</scope>
</reference>
<evidence type="ECO:0000313" key="8">
    <source>
        <dbReference type="EMBL" id="CAL8085891.1"/>
    </source>
</evidence>
<name>A0ABP1Q1K7_9HEXA</name>
<feature type="region of interest" description="Disordered" evidence="6">
    <location>
        <begin position="1"/>
        <end position="23"/>
    </location>
</feature>
<feature type="compositionally biased region" description="Acidic residues" evidence="6">
    <location>
        <begin position="969"/>
        <end position="978"/>
    </location>
</feature>